<dbReference type="InterPro" id="IPR009447">
    <property type="entry name" value="PIGW/GWT1"/>
</dbReference>
<feature type="transmembrane region" description="Helical" evidence="8">
    <location>
        <begin position="305"/>
        <end position="328"/>
    </location>
</feature>
<dbReference type="PIRSF" id="PIRSF017321">
    <property type="entry name" value="GWT1"/>
    <property type="match status" value="1"/>
</dbReference>
<feature type="transmembrane region" description="Helical" evidence="8">
    <location>
        <begin position="197"/>
        <end position="217"/>
    </location>
</feature>
<feature type="transmembrane region" description="Helical" evidence="8">
    <location>
        <begin position="393"/>
        <end position="413"/>
    </location>
</feature>
<feature type="transmembrane region" description="Helical" evidence="8">
    <location>
        <begin position="434"/>
        <end position="454"/>
    </location>
</feature>
<comment type="caution">
    <text evidence="9">The sequence shown here is derived from an EMBL/GenBank/DDBJ whole genome shotgun (WGS) entry which is preliminary data.</text>
</comment>
<keyword evidence="7 8" id="KW-0472">Membrane</keyword>
<proteinExistence type="inferred from homology"/>
<dbReference type="EMBL" id="JAHUZD010000027">
    <property type="protein sequence ID" value="KAI3405696.1"/>
    <property type="molecule type" value="Genomic_DNA"/>
</dbReference>
<evidence type="ECO:0000256" key="1">
    <source>
        <dbReference type="ARBA" id="ARBA00004477"/>
    </source>
</evidence>
<keyword evidence="10" id="KW-1185">Reference proteome</keyword>
<evidence type="ECO:0000256" key="6">
    <source>
        <dbReference type="ARBA" id="ARBA00022989"/>
    </source>
</evidence>
<dbReference type="RefSeq" id="XP_049181441.1">
    <property type="nucleotide sequence ID" value="XM_049322412.1"/>
</dbReference>
<comment type="similarity">
    <text evidence="3 8">Belongs to the PIGW family.</text>
</comment>
<dbReference type="GeneID" id="73378919"/>
<dbReference type="PANTHER" id="PTHR20661">
    <property type="entry name" value="PHOSPHATIDYLINOSITOL-GLYCAN BIOSYNTHESIS CLASS W PROTEIN"/>
    <property type="match status" value="1"/>
</dbReference>
<evidence type="ECO:0000256" key="2">
    <source>
        <dbReference type="ARBA" id="ARBA00004687"/>
    </source>
</evidence>
<feature type="transmembrane region" description="Helical" evidence="8">
    <location>
        <begin position="20"/>
        <end position="37"/>
    </location>
</feature>
<feature type="transmembrane region" description="Helical" evidence="8">
    <location>
        <begin position="73"/>
        <end position="91"/>
    </location>
</feature>
<dbReference type="AlphaFoldDB" id="A0AAI9WYT7"/>
<keyword evidence="5 8" id="KW-0812">Transmembrane</keyword>
<feature type="transmembrane region" description="Helical" evidence="8">
    <location>
        <begin position="349"/>
        <end position="373"/>
    </location>
</feature>
<evidence type="ECO:0000256" key="8">
    <source>
        <dbReference type="RuleBase" id="RU280819"/>
    </source>
</evidence>
<comment type="function">
    <text evidence="8">A acetyltransferase, which acetylates the inositol ring of phosphatidylinositol during biosynthesis of GPI-anchor.</text>
</comment>
<dbReference type="PANTHER" id="PTHR20661:SF0">
    <property type="entry name" value="PHOSPHATIDYLINOSITOL-GLYCAN BIOSYNTHESIS CLASS W PROTEIN"/>
    <property type="match status" value="1"/>
</dbReference>
<dbReference type="GO" id="GO:0005789">
    <property type="term" value="C:endoplasmic reticulum membrane"/>
    <property type="evidence" value="ECO:0007669"/>
    <property type="project" value="UniProtKB-SubCell"/>
</dbReference>
<gene>
    <name evidence="9" type="ORF">KGF56_001302</name>
</gene>
<keyword evidence="8" id="KW-0256">Endoplasmic reticulum</keyword>
<evidence type="ECO:0000256" key="4">
    <source>
        <dbReference type="ARBA" id="ARBA00022502"/>
    </source>
</evidence>
<keyword evidence="8" id="KW-0808">Transferase</keyword>
<evidence type="ECO:0000256" key="5">
    <source>
        <dbReference type="ARBA" id="ARBA00022692"/>
    </source>
</evidence>
<keyword evidence="8" id="KW-0012">Acyltransferase</keyword>
<dbReference type="GO" id="GO:0072659">
    <property type="term" value="P:protein localization to plasma membrane"/>
    <property type="evidence" value="ECO:0007669"/>
    <property type="project" value="TreeGrafter"/>
</dbReference>
<evidence type="ECO:0000256" key="7">
    <source>
        <dbReference type="ARBA" id="ARBA00023136"/>
    </source>
</evidence>
<dbReference type="Proteomes" id="UP001202479">
    <property type="component" value="Unassembled WGS sequence"/>
</dbReference>
<dbReference type="GO" id="GO:0032216">
    <property type="term" value="F:glucosaminyl-phosphatidylinositol O-acyltransferase activity"/>
    <property type="evidence" value="ECO:0007669"/>
    <property type="project" value="TreeGrafter"/>
</dbReference>
<feature type="transmembrane region" description="Helical" evidence="8">
    <location>
        <begin position="49"/>
        <end position="67"/>
    </location>
</feature>
<sequence length="491" mass="55443">MSSLKHLKEQFVSDLSGGSIGEIYLVTSVALTSYLAHKFIKDSISQLPLVYDYIINVLTVLSAITIYSNRPVVLHYSILLPSLFIYLINHYTTQPRKNESAAAAAAKQEHEAVSTILPKKSFLTTYRSHMLIITNLSILAVDFKVFPRRFAKVETWGTSMMDLGVGSFVFSMGLFNSRQLIKNHTKYRFDVKTYLNVIKTNTIKAIPVLVLGIARIVSVKQLDYQEHVSEYGVHWNFFVTLGLLPIFIGILDPILNLVPRVVVAFALALVNEYLLKKTNIIQFIIMSDNRLDNWITMNKEGIYSLLGYFTIFLFGQSVGSFVLTEYPTKNNLLVISNTKVTVTRKKKTSLLSSLLTVTPTQGLIFATVFYQVVFNLVNESITVTSISRRLANFSYILWVVSYNSTLLLGYNLIDKFVPTHKKQESSYLLDSINNNGLLIFLLGNLLTGLVNMSFNTLEMSNTAALVVLIGYSILWSTIAIFLNHERIYLKL</sequence>
<feature type="transmembrane region" description="Helical" evidence="8">
    <location>
        <begin position="262"/>
        <end position="285"/>
    </location>
</feature>
<feature type="transmembrane region" description="Helical" evidence="8">
    <location>
        <begin position="460"/>
        <end position="482"/>
    </location>
</feature>
<protein>
    <recommendedName>
        <fullName evidence="8">GPI-anchored wall transfer protein</fullName>
        <ecNumber evidence="8">2.3.-.-</ecNumber>
    </recommendedName>
</protein>
<comment type="pathway">
    <text evidence="2 8">Glycolipid biosynthesis; glycosylphosphatidylinositol-anchor biosynthesis.</text>
</comment>
<dbReference type="EC" id="2.3.-.-" evidence="8"/>
<evidence type="ECO:0000256" key="3">
    <source>
        <dbReference type="ARBA" id="ARBA00007559"/>
    </source>
</evidence>
<reference evidence="9" key="1">
    <citation type="journal article" date="2022" name="DNA Res.">
        <title>Genome analysis of five recently described species of the CUG-Ser clade uncovers Candida theae as a new hybrid lineage with pathogenic potential in the Candida parapsilosis species complex.</title>
        <authorList>
            <person name="Mixao V."/>
            <person name="Del Olmo V."/>
            <person name="Hegedusova E."/>
            <person name="Saus E."/>
            <person name="Pryszcz L."/>
            <person name="Cillingova A."/>
            <person name="Nosek J."/>
            <person name="Gabaldon T."/>
        </authorList>
    </citation>
    <scope>NUCLEOTIDE SEQUENCE</scope>
    <source>
        <strain evidence="9">CBS 10844</strain>
    </source>
</reference>
<evidence type="ECO:0000313" key="9">
    <source>
        <dbReference type="EMBL" id="KAI3405696.1"/>
    </source>
</evidence>
<keyword evidence="4 8" id="KW-0337">GPI-anchor biosynthesis</keyword>
<feature type="transmembrane region" description="Helical" evidence="8">
    <location>
        <begin position="237"/>
        <end position="255"/>
    </location>
</feature>
<comment type="subcellular location">
    <subcellularLocation>
        <location evidence="1 8">Endoplasmic reticulum membrane</location>
        <topology evidence="1 8">Multi-pass membrane protein</topology>
    </subcellularLocation>
</comment>
<accession>A0AAI9WYT7</accession>
<keyword evidence="6 8" id="KW-1133">Transmembrane helix</keyword>
<dbReference type="GO" id="GO:0006506">
    <property type="term" value="P:GPI anchor biosynthetic process"/>
    <property type="evidence" value="ECO:0007669"/>
    <property type="project" value="UniProtKB-KW"/>
</dbReference>
<dbReference type="Pfam" id="PF06423">
    <property type="entry name" value="GWT1"/>
    <property type="match status" value="1"/>
</dbReference>
<evidence type="ECO:0000313" key="10">
    <source>
        <dbReference type="Proteomes" id="UP001202479"/>
    </source>
</evidence>
<organism evidence="9 10">
    <name type="scientific">Candida oxycetoniae</name>
    <dbReference type="NCBI Taxonomy" id="497107"/>
    <lineage>
        <taxon>Eukaryota</taxon>
        <taxon>Fungi</taxon>
        <taxon>Dikarya</taxon>
        <taxon>Ascomycota</taxon>
        <taxon>Saccharomycotina</taxon>
        <taxon>Pichiomycetes</taxon>
        <taxon>Debaryomycetaceae</taxon>
        <taxon>Candida/Lodderomyces clade</taxon>
        <taxon>Candida</taxon>
    </lineage>
</organism>
<name>A0AAI9WYT7_9ASCO</name>